<dbReference type="EMBL" id="JAINUF010000002">
    <property type="protein sequence ID" value="KAJ8374333.1"/>
    <property type="molecule type" value="Genomic_DNA"/>
</dbReference>
<dbReference type="InterPro" id="IPR050541">
    <property type="entry name" value="LRR_TM_domain-containing"/>
</dbReference>
<gene>
    <name evidence="5" type="ORF">SKAU_G00049130</name>
</gene>
<dbReference type="PANTHER" id="PTHR24369:SF196">
    <property type="entry name" value="RETICULON 4 RECEPTOR LIKE 1"/>
    <property type="match status" value="1"/>
</dbReference>
<evidence type="ECO:0000256" key="1">
    <source>
        <dbReference type="ARBA" id="ARBA00022614"/>
    </source>
</evidence>
<dbReference type="Gene3D" id="3.80.10.10">
    <property type="entry name" value="Ribonuclease Inhibitor"/>
    <property type="match status" value="3"/>
</dbReference>
<evidence type="ECO:0000256" key="3">
    <source>
        <dbReference type="ARBA" id="ARBA00022737"/>
    </source>
</evidence>
<keyword evidence="1" id="KW-0433">Leucine-rich repeat</keyword>
<protein>
    <submittedName>
        <fullName evidence="5">Uncharacterized protein</fullName>
    </submittedName>
</protein>
<keyword evidence="2" id="KW-0732">Signal</keyword>
<dbReference type="PROSITE" id="PS51450">
    <property type="entry name" value="LRR"/>
    <property type="match status" value="4"/>
</dbReference>
<comment type="caution">
    <text evidence="5">The sequence shown here is derived from an EMBL/GenBank/DDBJ whole genome shotgun (WGS) entry which is preliminary data.</text>
</comment>
<name>A0A9Q1G2M3_SYNKA</name>
<dbReference type="SUPFAM" id="SSF52058">
    <property type="entry name" value="L domain-like"/>
    <property type="match status" value="2"/>
</dbReference>
<organism evidence="5 6">
    <name type="scientific">Synaphobranchus kaupii</name>
    <name type="common">Kaup's arrowtooth eel</name>
    <dbReference type="NCBI Taxonomy" id="118154"/>
    <lineage>
        <taxon>Eukaryota</taxon>
        <taxon>Metazoa</taxon>
        <taxon>Chordata</taxon>
        <taxon>Craniata</taxon>
        <taxon>Vertebrata</taxon>
        <taxon>Euteleostomi</taxon>
        <taxon>Actinopterygii</taxon>
        <taxon>Neopterygii</taxon>
        <taxon>Teleostei</taxon>
        <taxon>Anguilliformes</taxon>
        <taxon>Synaphobranchidae</taxon>
        <taxon>Synaphobranchus</taxon>
    </lineage>
</organism>
<dbReference type="SMART" id="SM00369">
    <property type="entry name" value="LRR_TYP"/>
    <property type="match status" value="8"/>
</dbReference>
<dbReference type="Pfam" id="PF13855">
    <property type="entry name" value="LRR_8"/>
    <property type="match status" value="3"/>
</dbReference>
<dbReference type="FunFam" id="3.80.10.10:FF:000770">
    <property type="entry name" value="Uncharacterized protein"/>
    <property type="match status" value="1"/>
</dbReference>
<keyword evidence="3" id="KW-0677">Repeat</keyword>
<dbReference type="InterPro" id="IPR001611">
    <property type="entry name" value="Leu-rich_rpt"/>
</dbReference>
<evidence type="ECO:0000256" key="4">
    <source>
        <dbReference type="ARBA" id="ARBA00023180"/>
    </source>
</evidence>
<evidence type="ECO:0000256" key="2">
    <source>
        <dbReference type="ARBA" id="ARBA00022729"/>
    </source>
</evidence>
<dbReference type="PANTHER" id="PTHR24369">
    <property type="entry name" value="ANTIGEN BSP, PUTATIVE-RELATED"/>
    <property type="match status" value="1"/>
</dbReference>
<dbReference type="GO" id="GO:0005886">
    <property type="term" value="C:plasma membrane"/>
    <property type="evidence" value="ECO:0007669"/>
    <property type="project" value="UniProtKB-SubCell"/>
</dbReference>
<evidence type="ECO:0000313" key="5">
    <source>
        <dbReference type="EMBL" id="KAJ8374333.1"/>
    </source>
</evidence>
<dbReference type="GO" id="GO:0042995">
    <property type="term" value="C:cell projection"/>
    <property type="evidence" value="ECO:0007669"/>
    <property type="project" value="UniProtKB-SubCell"/>
</dbReference>
<dbReference type="Proteomes" id="UP001152622">
    <property type="component" value="Chromosome 2"/>
</dbReference>
<dbReference type="GO" id="GO:0045121">
    <property type="term" value="C:membrane raft"/>
    <property type="evidence" value="ECO:0007669"/>
    <property type="project" value="UniProtKB-SubCell"/>
</dbReference>
<dbReference type="GO" id="GO:0043204">
    <property type="term" value="C:perikaryon"/>
    <property type="evidence" value="ECO:0007669"/>
    <property type="project" value="UniProtKB-SubCell"/>
</dbReference>
<evidence type="ECO:0000313" key="6">
    <source>
        <dbReference type="Proteomes" id="UP001152622"/>
    </source>
</evidence>
<dbReference type="InterPro" id="IPR003591">
    <property type="entry name" value="Leu-rich_rpt_typical-subtyp"/>
</dbReference>
<sequence length="376" mass="41957">MSFGRVTGKCSETPHCTEHQEVYSSFVTEIPATLKAVVTEVYFVGSEISTIPNRAFVNSPQLERVEFLHMPIVSMETHAFEGLDNLMIIEISDTNLTSLPLGLFQNLPILQKLVLKLNKIQKLERGLFDGLRKLKELYLHVNQIASIDEDIFDQLDNLTSLHLAKNRITSISTALFTKLRKLQKLRLYDNLISTIPSGIFNDLPDLKEIGLQEEQLTCPTTRPITTTLPLATATDTKPQWSNNRSFMDLGVCVYVLLSAFAVDTVFGGCPDGCKCVTERSCAKTPQSFRASYLEELSLQDNQIEHLPGHVFSSQQKLKKLYLSNNCLSLLPQGIFLNLPNLVQISLFENQLRSLSSFWSHGPPGTLAVGKPAETGT</sequence>
<keyword evidence="6" id="KW-1185">Reference proteome</keyword>
<dbReference type="InterPro" id="IPR032675">
    <property type="entry name" value="LRR_dom_sf"/>
</dbReference>
<dbReference type="OrthoDB" id="27267at2759"/>
<reference evidence="5" key="1">
    <citation type="journal article" date="2023" name="Science">
        <title>Genome structures resolve the early diversification of teleost fishes.</title>
        <authorList>
            <person name="Parey E."/>
            <person name="Louis A."/>
            <person name="Montfort J."/>
            <person name="Bouchez O."/>
            <person name="Roques C."/>
            <person name="Iampietro C."/>
            <person name="Lluch J."/>
            <person name="Castinel A."/>
            <person name="Donnadieu C."/>
            <person name="Desvignes T."/>
            <person name="Floi Bucao C."/>
            <person name="Jouanno E."/>
            <person name="Wen M."/>
            <person name="Mejri S."/>
            <person name="Dirks R."/>
            <person name="Jansen H."/>
            <person name="Henkel C."/>
            <person name="Chen W.J."/>
            <person name="Zahm M."/>
            <person name="Cabau C."/>
            <person name="Klopp C."/>
            <person name="Thompson A.W."/>
            <person name="Robinson-Rechavi M."/>
            <person name="Braasch I."/>
            <person name="Lecointre G."/>
            <person name="Bobe J."/>
            <person name="Postlethwait J.H."/>
            <person name="Berthelot C."/>
            <person name="Roest Crollius H."/>
            <person name="Guiguen Y."/>
        </authorList>
    </citation>
    <scope>NUCLEOTIDE SEQUENCE</scope>
    <source>
        <strain evidence="5">WJC10195</strain>
    </source>
</reference>
<dbReference type="AlphaFoldDB" id="A0A9Q1G2M3"/>
<proteinExistence type="predicted"/>
<accession>A0A9Q1G2M3</accession>
<dbReference type="GO" id="GO:0098552">
    <property type="term" value="C:side of membrane"/>
    <property type="evidence" value="ECO:0007669"/>
    <property type="project" value="UniProtKB-KW"/>
</dbReference>
<keyword evidence="4" id="KW-0325">Glycoprotein</keyword>